<dbReference type="EC" id="4.3.1.17" evidence="5"/>
<dbReference type="Pfam" id="PF00291">
    <property type="entry name" value="PALP"/>
    <property type="match status" value="1"/>
</dbReference>
<dbReference type="PANTHER" id="PTHR48078:SF2">
    <property type="entry name" value="CATABOLIC L-SERINE_THREONINE DEHYDRATASE"/>
    <property type="match status" value="1"/>
</dbReference>
<comment type="catalytic activity">
    <reaction evidence="10">
        <text>L-serine = pyruvate + NH4(+)</text>
        <dbReference type="Rhea" id="RHEA:19169"/>
        <dbReference type="ChEBI" id="CHEBI:15361"/>
        <dbReference type="ChEBI" id="CHEBI:28938"/>
        <dbReference type="ChEBI" id="CHEBI:33384"/>
        <dbReference type="EC" id="4.3.1.17"/>
    </reaction>
</comment>
<evidence type="ECO:0000259" key="11">
    <source>
        <dbReference type="Pfam" id="PF00291"/>
    </source>
</evidence>
<keyword evidence="8" id="KW-0663">Pyridoxal phosphate</keyword>
<evidence type="ECO:0000313" key="12">
    <source>
        <dbReference type="EMBL" id="PWW71707.1"/>
    </source>
</evidence>
<dbReference type="GO" id="GO:0004794">
    <property type="term" value="F:threonine deaminase activity"/>
    <property type="evidence" value="ECO:0007669"/>
    <property type="project" value="TreeGrafter"/>
</dbReference>
<comment type="caution">
    <text evidence="12">The sequence shown here is derived from an EMBL/GenBank/DDBJ whole genome shotgun (WGS) entry which is preliminary data.</text>
</comment>
<dbReference type="GO" id="GO:0006567">
    <property type="term" value="P:L-threonine catabolic process"/>
    <property type="evidence" value="ECO:0007669"/>
    <property type="project" value="TreeGrafter"/>
</dbReference>
<accession>A0A317SDB1</accession>
<dbReference type="InterPro" id="IPR001926">
    <property type="entry name" value="TrpB-like_PALP"/>
</dbReference>
<evidence type="ECO:0000256" key="4">
    <source>
        <dbReference type="ARBA" id="ARBA00010869"/>
    </source>
</evidence>
<evidence type="ECO:0000256" key="7">
    <source>
        <dbReference type="ARBA" id="ARBA00022490"/>
    </source>
</evidence>
<name>A0A317SDB1_9PEZI</name>
<keyword evidence="9" id="KW-0456">Lyase</keyword>
<keyword evidence="7" id="KW-0963">Cytoplasm</keyword>
<reference evidence="12 13" key="1">
    <citation type="submission" date="2018-03" db="EMBL/GenBank/DDBJ databases">
        <title>Genomes of Pezizomycetes fungi and the evolution of truffles.</title>
        <authorList>
            <person name="Murat C."/>
            <person name="Payen T."/>
            <person name="Noel B."/>
            <person name="Kuo A."/>
            <person name="Martin F.M."/>
        </authorList>
    </citation>
    <scope>NUCLEOTIDE SEQUENCE [LARGE SCALE GENOMIC DNA]</scope>
    <source>
        <strain evidence="12">091103-1</strain>
    </source>
</reference>
<dbReference type="FunFam" id="3.40.50.1100:FF:000040">
    <property type="entry name" value="L-serine dehydratase, putative"/>
    <property type="match status" value="1"/>
</dbReference>
<dbReference type="Gene3D" id="3.40.50.1100">
    <property type="match status" value="2"/>
</dbReference>
<dbReference type="GO" id="GO:0003941">
    <property type="term" value="F:L-serine ammonia-lyase activity"/>
    <property type="evidence" value="ECO:0007669"/>
    <property type="project" value="UniProtKB-EC"/>
</dbReference>
<keyword evidence="13" id="KW-1185">Reference proteome</keyword>
<dbReference type="GO" id="GO:0009097">
    <property type="term" value="P:isoleucine biosynthetic process"/>
    <property type="evidence" value="ECO:0007669"/>
    <property type="project" value="TreeGrafter"/>
</dbReference>
<gene>
    <name evidence="12" type="ORF">C7212DRAFT_232687</name>
</gene>
<evidence type="ECO:0000256" key="9">
    <source>
        <dbReference type="ARBA" id="ARBA00023239"/>
    </source>
</evidence>
<dbReference type="STRING" id="42249.A0A317SDB1"/>
<dbReference type="SUPFAM" id="SSF53686">
    <property type="entry name" value="Tryptophan synthase beta subunit-like PLP-dependent enzymes"/>
    <property type="match status" value="1"/>
</dbReference>
<dbReference type="Proteomes" id="UP000246991">
    <property type="component" value="Unassembled WGS sequence"/>
</dbReference>
<evidence type="ECO:0000256" key="1">
    <source>
        <dbReference type="ARBA" id="ARBA00001933"/>
    </source>
</evidence>
<comment type="subcellular location">
    <subcellularLocation>
        <location evidence="2">Cytoplasm</location>
    </subcellularLocation>
</comment>
<proteinExistence type="inferred from homology"/>
<dbReference type="InterPro" id="IPR036052">
    <property type="entry name" value="TrpB-like_PALP_sf"/>
</dbReference>
<evidence type="ECO:0000256" key="5">
    <source>
        <dbReference type="ARBA" id="ARBA00012093"/>
    </source>
</evidence>
<sequence length="346" mass="36161">MVTTEANPTPPSSSQKLPWICTPLIESDSLSKVAGCRVHMKMDMFQPAGSFKSRGIGNYCLKAVRSRPNRPIRFYSSSGGLAAVTASRSLSQSATVIVPTTTTPLMKSKIQQAGGTVITHGASWSEADAHTRTLVEADPTGVYCPPFDAEDIWEGNKTLVDELIAQLAGEGQSLDAIILSVGGGGLLCGVQMGLLERGLGHVPLLAVEPEGAAGLAACLKADGLVELDGVTSIATSLGTRRVARRAFELACHGNVRSVVLSDAQATMGAVRLMDDERVAVEPACGISAAVVYDYVLKKVCPELGPGSNVVLVVCGGNSISAEMLAEYRKTYGHLDTPAATQAYTAN</sequence>
<dbReference type="OrthoDB" id="7773036at2759"/>
<comment type="pathway">
    <text evidence="3">Carbohydrate biosynthesis; gluconeogenesis.</text>
</comment>
<comment type="cofactor">
    <cofactor evidence="1">
        <name>pyridoxal 5'-phosphate</name>
        <dbReference type="ChEBI" id="CHEBI:597326"/>
    </cofactor>
</comment>
<feature type="domain" description="Tryptophan synthase beta chain-like PALP" evidence="11">
    <location>
        <begin position="21"/>
        <end position="315"/>
    </location>
</feature>
<organism evidence="12 13">
    <name type="scientific">Tuber magnatum</name>
    <name type="common">white Piedmont truffle</name>
    <dbReference type="NCBI Taxonomy" id="42249"/>
    <lineage>
        <taxon>Eukaryota</taxon>
        <taxon>Fungi</taxon>
        <taxon>Dikarya</taxon>
        <taxon>Ascomycota</taxon>
        <taxon>Pezizomycotina</taxon>
        <taxon>Pezizomycetes</taxon>
        <taxon>Pezizales</taxon>
        <taxon>Tuberaceae</taxon>
        <taxon>Tuber</taxon>
    </lineage>
</organism>
<evidence type="ECO:0000256" key="3">
    <source>
        <dbReference type="ARBA" id="ARBA00004742"/>
    </source>
</evidence>
<evidence type="ECO:0000256" key="8">
    <source>
        <dbReference type="ARBA" id="ARBA00022898"/>
    </source>
</evidence>
<evidence type="ECO:0000256" key="2">
    <source>
        <dbReference type="ARBA" id="ARBA00004496"/>
    </source>
</evidence>
<dbReference type="AlphaFoldDB" id="A0A317SDB1"/>
<evidence type="ECO:0000256" key="6">
    <source>
        <dbReference type="ARBA" id="ARBA00022432"/>
    </source>
</evidence>
<dbReference type="GO" id="GO:0006094">
    <property type="term" value="P:gluconeogenesis"/>
    <property type="evidence" value="ECO:0007669"/>
    <property type="project" value="UniProtKB-KW"/>
</dbReference>
<dbReference type="PANTHER" id="PTHR48078">
    <property type="entry name" value="THREONINE DEHYDRATASE, MITOCHONDRIAL-RELATED"/>
    <property type="match status" value="1"/>
</dbReference>
<protein>
    <recommendedName>
        <fullName evidence="5">L-serine ammonia-lyase</fullName>
        <ecNumber evidence="5">4.3.1.17</ecNumber>
    </recommendedName>
</protein>
<dbReference type="EMBL" id="PYWC01000147">
    <property type="protein sequence ID" value="PWW71707.1"/>
    <property type="molecule type" value="Genomic_DNA"/>
</dbReference>
<dbReference type="GO" id="GO:0005737">
    <property type="term" value="C:cytoplasm"/>
    <property type="evidence" value="ECO:0007669"/>
    <property type="project" value="UniProtKB-SubCell"/>
</dbReference>
<keyword evidence="6" id="KW-0312">Gluconeogenesis</keyword>
<evidence type="ECO:0000256" key="10">
    <source>
        <dbReference type="ARBA" id="ARBA00049406"/>
    </source>
</evidence>
<dbReference type="InterPro" id="IPR050147">
    <property type="entry name" value="Ser/Thr_Dehydratase"/>
</dbReference>
<evidence type="ECO:0000313" key="13">
    <source>
        <dbReference type="Proteomes" id="UP000246991"/>
    </source>
</evidence>
<comment type="similarity">
    <text evidence="4">Belongs to the serine/threonine dehydratase family.</text>
</comment>
<dbReference type="GO" id="GO:0006565">
    <property type="term" value="P:L-serine catabolic process"/>
    <property type="evidence" value="ECO:0007669"/>
    <property type="project" value="TreeGrafter"/>
</dbReference>